<evidence type="ECO:0000259" key="10">
    <source>
        <dbReference type="Pfam" id="PF14535"/>
    </source>
</evidence>
<evidence type="ECO:0000256" key="7">
    <source>
        <dbReference type="ARBA" id="ARBA00068695"/>
    </source>
</evidence>
<accession>A0A9Q7AQ50</accession>
<dbReference type="Gene3D" id="3.30.300.30">
    <property type="match status" value="1"/>
</dbReference>
<evidence type="ECO:0000256" key="2">
    <source>
        <dbReference type="ARBA" id="ARBA00022598"/>
    </source>
</evidence>
<comment type="subunit">
    <text evidence="1">Monomer.</text>
</comment>
<evidence type="ECO:0000256" key="6">
    <source>
        <dbReference type="ARBA" id="ARBA00066629"/>
    </source>
</evidence>
<evidence type="ECO:0000256" key="4">
    <source>
        <dbReference type="ARBA" id="ARBA00060591"/>
    </source>
</evidence>
<dbReference type="EC" id="6.2.1.30" evidence="6"/>
<dbReference type="FunFam" id="3.40.50.12780:FF:000016">
    <property type="entry name" value="Phenylacetate-coenzyme A ligase"/>
    <property type="match status" value="1"/>
</dbReference>
<dbReference type="GO" id="GO:0047475">
    <property type="term" value="F:phenylacetate-CoA ligase activity"/>
    <property type="evidence" value="ECO:0007669"/>
    <property type="project" value="UniProtKB-EC"/>
</dbReference>
<dbReference type="InterPro" id="IPR011880">
    <property type="entry name" value="PA_CoA_ligase"/>
</dbReference>
<name>A0A9Q7AQ50_9BACT</name>
<dbReference type="InterPro" id="IPR028154">
    <property type="entry name" value="AMP-dep_Lig_C"/>
</dbReference>
<dbReference type="InterPro" id="IPR045851">
    <property type="entry name" value="AMP-bd_C_sf"/>
</dbReference>
<dbReference type="SUPFAM" id="SSF56801">
    <property type="entry name" value="Acetyl-CoA synthetase-like"/>
    <property type="match status" value="1"/>
</dbReference>
<feature type="domain" description="AMP-dependent ligase C-terminal" evidence="10">
    <location>
        <begin position="318"/>
        <end position="407"/>
    </location>
</feature>
<dbReference type="Pfam" id="PF14535">
    <property type="entry name" value="AMP-binding_C_2"/>
    <property type="match status" value="1"/>
</dbReference>
<gene>
    <name evidence="11" type="ORF">KAR29_12300</name>
</gene>
<dbReference type="Gene3D" id="3.40.50.12780">
    <property type="entry name" value="N-terminal domain of ligase-like"/>
    <property type="match status" value="1"/>
</dbReference>
<dbReference type="PIRSF" id="PIRSF006444">
    <property type="entry name" value="PaaK"/>
    <property type="match status" value="1"/>
</dbReference>
<proteinExistence type="inferred from homology"/>
<evidence type="ECO:0000256" key="5">
    <source>
        <dbReference type="ARBA" id="ARBA00061566"/>
    </source>
</evidence>
<organism evidence="11 12">
    <name type="scientific">Aminithiophilus ramosus</name>
    <dbReference type="NCBI Taxonomy" id="3029084"/>
    <lineage>
        <taxon>Bacteria</taxon>
        <taxon>Thermotogati</taxon>
        <taxon>Synergistota</taxon>
        <taxon>Synergistia</taxon>
        <taxon>Synergistales</taxon>
        <taxon>Aminithiophilaceae</taxon>
        <taxon>Aminithiophilus</taxon>
    </lineage>
</organism>
<evidence type="ECO:0000259" key="9">
    <source>
        <dbReference type="Pfam" id="PF00501"/>
    </source>
</evidence>
<dbReference type="EMBL" id="CP072943">
    <property type="protein sequence ID" value="QTX32076.1"/>
    <property type="molecule type" value="Genomic_DNA"/>
</dbReference>
<dbReference type="PANTHER" id="PTHR43439:SF1">
    <property type="entry name" value="PHENYLACETATE-COENZYME A LIGASE"/>
    <property type="match status" value="1"/>
</dbReference>
<dbReference type="GO" id="GO:0010124">
    <property type="term" value="P:phenylacetate catabolic process"/>
    <property type="evidence" value="ECO:0007669"/>
    <property type="project" value="InterPro"/>
</dbReference>
<dbReference type="Pfam" id="PF00501">
    <property type="entry name" value="AMP-binding"/>
    <property type="match status" value="1"/>
</dbReference>
<protein>
    <recommendedName>
        <fullName evidence="7">Phenylacetate-coenzyme A ligase</fullName>
        <ecNumber evidence="6">6.2.1.30</ecNumber>
    </recommendedName>
    <alternativeName>
        <fullName evidence="8">Phenylacetyl-CoA ligase</fullName>
    </alternativeName>
</protein>
<evidence type="ECO:0000256" key="1">
    <source>
        <dbReference type="ARBA" id="ARBA00011245"/>
    </source>
</evidence>
<feature type="domain" description="AMP-dependent synthetase/ligase" evidence="9">
    <location>
        <begin position="65"/>
        <end position="268"/>
    </location>
</feature>
<sequence length="411" mass="45108">MTAEQRTSQLRALIERLYDRVPLYRERMEALGIVPEDLRSPEDLRKFPFTVKQDLRDAYPYGLLACDRSDLARLHASSGTTGKPTVVGYTRKDLDLWAEAVKNCMETAGVGPRDIVQVTFGYGLFTGGLGIHDGAEALGATVIPASGGFSERQLLLMEDLGTTVIACTPSYALHLADLIEARGLKLKLRLGIFGAEPWSEALRKKIEERLGIRAIDIYGLSEVMGPGVAIECPCQAGLHLQEDLFHAEIVDPETGLPLPDGEEGELVLTTLGKEGMPLLRYRTRDVTRILPGTCACGREGTRLARIRGRSDDMLIIRGVNVYPSQIETALGRVEGLSLHYLLEVSDKEGLKELTVCCEPLETLDREGMAQLTRRSQQELLALLGVRVGFRLVEPGSLSRSEGKAARVRNVA</sequence>
<evidence type="ECO:0000256" key="3">
    <source>
        <dbReference type="ARBA" id="ARBA00022741"/>
    </source>
</evidence>
<dbReference type="InterPro" id="IPR042099">
    <property type="entry name" value="ANL_N_sf"/>
</dbReference>
<comment type="pathway">
    <text evidence="4">Aromatic compound metabolism; phenylacetate degradation.</text>
</comment>
<dbReference type="InterPro" id="IPR051414">
    <property type="entry name" value="Adenylate-forming_Reductase"/>
</dbReference>
<dbReference type="Proteomes" id="UP000671879">
    <property type="component" value="Chromosome"/>
</dbReference>
<dbReference type="PANTHER" id="PTHR43439">
    <property type="entry name" value="PHENYLACETATE-COENZYME A LIGASE"/>
    <property type="match status" value="1"/>
</dbReference>
<dbReference type="InterPro" id="IPR000873">
    <property type="entry name" value="AMP-dep_synth/lig_dom"/>
</dbReference>
<dbReference type="AlphaFoldDB" id="A0A9Q7AQ50"/>
<keyword evidence="12" id="KW-1185">Reference proteome</keyword>
<evidence type="ECO:0000313" key="12">
    <source>
        <dbReference type="Proteomes" id="UP000671879"/>
    </source>
</evidence>
<dbReference type="KEGG" id="aram:KAR29_12300"/>
<reference evidence="12" key="1">
    <citation type="submission" date="2021-04" db="EMBL/GenBank/DDBJ databases">
        <title>A novel Synergistetes isolate from a pyrite-forming mixed culture.</title>
        <authorList>
            <person name="Bunk B."/>
            <person name="Sproer C."/>
            <person name="Spring S."/>
            <person name="Pester M."/>
        </authorList>
    </citation>
    <scope>NUCLEOTIDE SEQUENCE [LARGE SCALE GENOMIC DNA]</scope>
    <source>
        <strain evidence="12">J.5.4.2-T.3.5.2</strain>
    </source>
</reference>
<dbReference type="CDD" id="cd05913">
    <property type="entry name" value="PaaK"/>
    <property type="match status" value="1"/>
</dbReference>
<comment type="similarity">
    <text evidence="5">Belongs to the phenylacetyl-CoA ligase family.</text>
</comment>
<evidence type="ECO:0000256" key="8">
    <source>
        <dbReference type="ARBA" id="ARBA00075111"/>
    </source>
</evidence>
<evidence type="ECO:0000313" key="11">
    <source>
        <dbReference type="EMBL" id="QTX32076.1"/>
    </source>
</evidence>
<keyword evidence="2 11" id="KW-0436">Ligase</keyword>
<dbReference type="RefSeq" id="WP_274373284.1">
    <property type="nucleotide sequence ID" value="NZ_CP072943.1"/>
</dbReference>
<keyword evidence="3" id="KW-0547">Nucleotide-binding</keyword>
<dbReference type="GO" id="GO:0000166">
    <property type="term" value="F:nucleotide binding"/>
    <property type="evidence" value="ECO:0007669"/>
    <property type="project" value="UniProtKB-KW"/>
</dbReference>